<dbReference type="PANTHER" id="PTHR28004">
    <property type="entry name" value="ZGC:162816-RELATED"/>
    <property type="match status" value="1"/>
</dbReference>
<dbReference type="EMBL" id="CP042914">
    <property type="protein sequence ID" value="QEG40152.1"/>
    <property type="molecule type" value="Genomic_DNA"/>
</dbReference>
<keyword evidence="5" id="KW-1185">Reference proteome</keyword>
<dbReference type="PANTHER" id="PTHR28004:SF2">
    <property type="entry name" value="D-SERINE DEHYDRATASE"/>
    <property type="match status" value="1"/>
</dbReference>
<dbReference type="GO" id="GO:0036088">
    <property type="term" value="P:D-serine catabolic process"/>
    <property type="evidence" value="ECO:0007669"/>
    <property type="project" value="TreeGrafter"/>
</dbReference>
<dbReference type="RefSeq" id="WP_068141264.1">
    <property type="nucleotide sequence ID" value="NZ_CP042914.1"/>
</dbReference>
<evidence type="ECO:0000256" key="1">
    <source>
        <dbReference type="ARBA" id="ARBA00005323"/>
    </source>
</evidence>
<reference evidence="4 5" key="1">
    <citation type="submission" date="2019-08" db="EMBL/GenBank/DDBJ databases">
        <title>Deep-cultivation of Planctomycetes and their phenomic and genomic characterization uncovers novel biology.</title>
        <authorList>
            <person name="Wiegand S."/>
            <person name="Jogler M."/>
            <person name="Boedeker C."/>
            <person name="Pinto D."/>
            <person name="Vollmers J."/>
            <person name="Rivas-Marin E."/>
            <person name="Kohn T."/>
            <person name="Peeters S.H."/>
            <person name="Heuer A."/>
            <person name="Rast P."/>
            <person name="Oberbeckmann S."/>
            <person name="Bunk B."/>
            <person name="Jeske O."/>
            <person name="Meyerdierks A."/>
            <person name="Storesund J.E."/>
            <person name="Kallscheuer N."/>
            <person name="Luecker S."/>
            <person name="Lage O.M."/>
            <person name="Pohl T."/>
            <person name="Merkel B.J."/>
            <person name="Hornburger P."/>
            <person name="Mueller R.-W."/>
            <person name="Bruemmer F."/>
            <person name="Labrenz M."/>
            <person name="Spormann A.M."/>
            <person name="Op den Camp H."/>
            <person name="Overmann J."/>
            <person name="Amann R."/>
            <person name="Jetten M.S.M."/>
            <person name="Mascher T."/>
            <person name="Medema M.H."/>
            <person name="Devos D.P."/>
            <person name="Kaster A.-K."/>
            <person name="Ovreas L."/>
            <person name="Rohde M."/>
            <person name="Galperin M.Y."/>
            <person name="Jogler C."/>
        </authorList>
    </citation>
    <scope>NUCLEOTIDE SEQUENCE [LARGE SCALE GENOMIC DNA]</scope>
    <source>
        <strain evidence="4 5">UC8</strain>
    </source>
</reference>
<dbReference type="GO" id="GO:0043876">
    <property type="term" value="F:D-threonine aldolase activity"/>
    <property type="evidence" value="ECO:0007669"/>
    <property type="project" value="UniProtKB-EC"/>
</dbReference>
<dbReference type="Gene3D" id="3.20.20.10">
    <property type="entry name" value="Alanine racemase"/>
    <property type="match status" value="1"/>
</dbReference>
<organism evidence="4 5">
    <name type="scientific">Roseimaritima ulvae</name>
    <dbReference type="NCBI Taxonomy" id="980254"/>
    <lineage>
        <taxon>Bacteria</taxon>
        <taxon>Pseudomonadati</taxon>
        <taxon>Planctomycetota</taxon>
        <taxon>Planctomycetia</taxon>
        <taxon>Pirellulales</taxon>
        <taxon>Pirellulaceae</taxon>
        <taxon>Roseimaritima</taxon>
    </lineage>
</organism>
<dbReference type="SUPFAM" id="SSF51419">
    <property type="entry name" value="PLP-binding barrel"/>
    <property type="match status" value="1"/>
</dbReference>
<dbReference type="InterPro" id="IPR001608">
    <property type="entry name" value="Ala_racemase_N"/>
</dbReference>
<evidence type="ECO:0000313" key="5">
    <source>
        <dbReference type="Proteomes" id="UP000325286"/>
    </source>
</evidence>
<dbReference type="Gene3D" id="2.40.37.20">
    <property type="entry name" value="D-serine dehydratase-like domain"/>
    <property type="match status" value="1"/>
</dbReference>
<dbReference type="Pfam" id="PF14031">
    <property type="entry name" value="D-ser_dehydrat"/>
    <property type="match status" value="1"/>
</dbReference>
<proteinExistence type="inferred from homology"/>
<dbReference type="InterPro" id="IPR029066">
    <property type="entry name" value="PLP-binding_barrel"/>
</dbReference>
<name>A0A5B9QQG0_9BACT</name>
<gene>
    <name evidence="4" type="ORF">UC8_21580</name>
</gene>
<dbReference type="CDD" id="cd06821">
    <property type="entry name" value="PLPDE_III_D-TA"/>
    <property type="match status" value="1"/>
</dbReference>
<dbReference type="InterPro" id="IPR051466">
    <property type="entry name" value="D-amino_acid_metab_enzyme"/>
</dbReference>
<dbReference type="EC" id="4.1.2.42" evidence="4"/>
<dbReference type="KEGG" id="rul:UC8_21580"/>
<dbReference type="SMART" id="SM01119">
    <property type="entry name" value="D-ser_dehydrat"/>
    <property type="match status" value="1"/>
</dbReference>
<accession>A0A5B9QQG0</accession>
<dbReference type="AlphaFoldDB" id="A0A5B9QQG0"/>
<dbReference type="GO" id="GO:0008721">
    <property type="term" value="F:D-serine ammonia-lyase activity"/>
    <property type="evidence" value="ECO:0007669"/>
    <property type="project" value="TreeGrafter"/>
</dbReference>
<keyword evidence="2 4" id="KW-0456">Lyase</keyword>
<protein>
    <submittedName>
        <fullName evidence="4">D-threonine aldolase</fullName>
        <ecNumber evidence="4">4.1.2.42</ecNumber>
    </submittedName>
</protein>
<dbReference type="InterPro" id="IPR026956">
    <property type="entry name" value="D-ser_dehydrat-like_dom"/>
</dbReference>
<dbReference type="InterPro" id="IPR042208">
    <property type="entry name" value="D-ser_dehydrat-like_sf"/>
</dbReference>
<sequence>MTSASTSPETFCDWPAVQGFETVATPALLVDADRVAANIAGMLTTVDDDAARLRPHVKTHKMSAVVQLYRDAGIEQFKAATIAEAEMIARTGGLDCLLAHQPTGKKIAQLAELVDAFPATRFSTIVDNPDSVAALAAVFADHDQPLQLLIDVDCGMHRTGVAWGESLQAVRQRIIDLPGVRYGGLHVYDGHLHQPSLTDRTAQVDAIRQSIDQDLKTSDSSQVVVGGSPTFPIWAAQPAEPNTAARWQCSPGTMVFWDIGYASLFADMQYEIAAALLTTVISKPGADQICLDLGHKSVASEMALEKRVVFPSLPDARLVSHSEEHLVVETPQAAQLSVGDALIALPRHICPTVALHPRATIVRDGKVSGESWQVDGKNR</sequence>
<dbReference type="Proteomes" id="UP000325286">
    <property type="component" value="Chromosome"/>
</dbReference>
<evidence type="ECO:0000256" key="2">
    <source>
        <dbReference type="ARBA" id="ARBA00023239"/>
    </source>
</evidence>
<dbReference type="Pfam" id="PF01168">
    <property type="entry name" value="Ala_racemase_N"/>
    <property type="match status" value="1"/>
</dbReference>
<evidence type="ECO:0000313" key="4">
    <source>
        <dbReference type="EMBL" id="QEG40152.1"/>
    </source>
</evidence>
<evidence type="ECO:0000259" key="3">
    <source>
        <dbReference type="SMART" id="SM01119"/>
    </source>
</evidence>
<feature type="domain" description="D-serine dehydratase-like" evidence="3">
    <location>
        <begin position="273"/>
        <end position="363"/>
    </location>
</feature>
<comment type="similarity">
    <text evidence="1">Belongs to the DSD1 family.</text>
</comment>